<feature type="compositionally biased region" description="Acidic residues" evidence="2">
    <location>
        <begin position="794"/>
        <end position="803"/>
    </location>
</feature>
<dbReference type="InterPro" id="IPR016024">
    <property type="entry name" value="ARM-type_fold"/>
</dbReference>
<evidence type="ECO:0000256" key="2">
    <source>
        <dbReference type="SAM" id="MobiDB-lite"/>
    </source>
</evidence>
<comment type="similarity">
    <text evidence="1">Belongs to the Tango6 family.</text>
</comment>
<evidence type="ECO:0000313" key="6">
    <source>
        <dbReference type="Proteomes" id="UP000002499"/>
    </source>
</evidence>
<dbReference type="SUPFAM" id="SSF48371">
    <property type="entry name" value="ARM repeat"/>
    <property type="match status" value="2"/>
</dbReference>
<accession>E9E171</accession>
<dbReference type="Proteomes" id="UP000002499">
    <property type="component" value="Unassembled WGS sequence"/>
</dbReference>
<dbReference type="Pfam" id="PF10304">
    <property type="entry name" value="RTP1_C2"/>
    <property type="match status" value="1"/>
</dbReference>
<proteinExistence type="inferred from homology"/>
<evidence type="ECO:0000259" key="4">
    <source>
        <dbReference type="Pfam" id="PF10363"/>
    </source>
</evidence>
<evidence type="ECO:0008006" key="7">
    <source>
        <dbReference type="Google" id="ProtNLM"/>
    </source>
</evidence>
<reference evidence="5 6" key="1">
    <citation type="journal article" date="2011" name="PLoS Genet.">
        <title>Genome sequencing and comparative transcriptomics of the model entomopathogenic fungi Metarhizium anisopliae and M. acridum.</title>
        <authorList>
            <person name="Gao Q."/>
            <person name="Jin K."/>
            <person name="Ying S.H."/>
            <person name="Zhang Y."/>
            <person name="Xiao G."/>
            <person name="Shang Y."/>
            <person name="Duan Z."/>
            <person name="Hu X."/>
            <person name="Xie X.Q."/>
            <person name="Zhou G."/>
            <person name="Peng G."/>
            <person name="Luo Z."/>
            <person name="Huang W."/>
            <person name="Wang B."/>
            <person name="Fang W."/>
            <person name="Wang S."/>
            <person name="Zhong Y."/>
            <person name="Ma L.J."/>
            <person name="St Leger R.J."/>
            <person name="Zhao G.P."/>
            <person name="Pei Y."/>
            <person name="Feng M.G."/>
            <person name="Xia Y."/>
            <person name="Wang C."/>
        </authorList>
    </citation>
    <scope>NUCLEOTIDE SEQUENCE [LARGE SCALE GENOMIC DNA]</scope>
    <source>
        <strain evidence="5 6">CQMa 102</strain>
    </source>
</reference>
<dbReference type="InParanoid" id="E9E171"/>
<dbReference type="InterPro" id="IPR039600">
    <property type="entry name" value="TANGO6/Rtp1"/>
</dbReference>
<dbReference type="eggNOG" id="ENOG502SDA6">
    <property type="taxonomic scope" value="Eukaryota"/>
</dbReference>
<organism evidence="6">
    <name type="scientific">Metarhizium acridum (strain CQMa 102)</name>
    <dbReference type="NCBI Taxonomy" id="655827"/>
    <lineage>
        <taxon>Eukaryota</taxon>
        <taxon>Fungi</taxon>
        <taxon>Dikarya</taxon>
        <taxon>Ascomycota</taxon>
        <taxon>Pezizomycotina</taxon>
        <taxon>Sordariomycetes</taxon>
        <taxon>Hypocreomycetidae</taxon>
        <taxon>Hypocreales</taxon>
        <taxon>Clavicipitaceae</taxon>
        <taxon>Metarhizium</taxon>
    </lineage>
</organism>
<protein>
    <recommendedName>
        <fullName evidence="7">Protein required for cell viability</fullName>
    </recommendedName>
</protein>
<dbReference type="AlphaFoldDB" id="E9E171"/>
<feature type="domain" description="RNA polymerase II assembly factor Rtp1 C-terminal" evidence="4">
    <location>
        <begin position="635"/>
        <end position="745"/>
    </location>
</feature>
<feature type="domain" description="RNA polymerase II assembly factor Rtp1 C-terminal" evidence="3">
    <location>
        <begin position="918"/>
        <end position="950"/>
    </location>
</feature>
<dbReference type="PANTHER" id="PTHR20959:SF1">
    <property type="entry name" value="TRANSPORT AND GOLGI ORGANIZATION PROTEIN 6 HOMOLOG"/>
    <property type="match status" value="1"/>
</dbReference>
<gene>
    <name evidence="5" type="ORF">MAC_03619</name>
</gene>
<dbReference type="STRING" id="655827.E9E171"/>
<dbReference type="InterPro" id="IPR019451">
    <property type="entry name" value="Rtp1_C1"/>
</dbReference>
<dbReference type="EMBL" id="GL698491">
    <property type="protein sequence ID" value="EFY90373.1"/>
    <property type="molecule type" value="Genomic_DNA"/>
</dbReference>
<feature type="region of interest" description="Disordered" evidence="2">
    <location>
        <begin position="769"/>
        <end position="803"/>
    </location>
</feature>
<dbReference type="HOGENOM" id="CLU_006300_0_0_1"/>
<sequence>MASEGVLKYGVDESLSESCCIAGFVRENASVMDEYPGVEVSKGLDCPQIRIVVADGKTSRPINSDKKGPCLQSRLEAAKRGGSDARAADLLRTVRSLQSHYQSRIVKELVEAAKKAFDPSSDAEKRQSNLKVYNEIIAKMKTRSLLPILNSLIKANAVPSWLREPLLQSLTLLPMRSDGVRETMEFVFSVHPDSQAAARGSQKPQKSGASITHGAVAAVTKLLSAVPSTVKAEDWYGAIAPQLLQLLDGEAGKDLARTASRIVFGILDKKTTGAPGTAGWNAFAQPLLEEINPSLKIAQIPTTDVNSQQDDDGIVDLSRGRIIVSSVELEQALKRLKFLILSNPPPGVCVRILKPIIIQLWALASISNPPQVISQKYHIPAQILIQTYLKLVGKVESIFPIVQNILCEGSVDGSSKFWKYRIVDESNMEAILPIQSSPDDSYRLKEVDTKAGKLVQILMKACSDEQVSDIFLFLMRRWVRVMEEQCNPGIKTTSNDEATVSPIQGLAEVAVLQKLLNLSPQKLVGHFDQLLDIICQILKGDGSAPFGDDLISVVLSLLNLVITASSFQKSDIKPEYLRLIEDSLERISNLGSSDVSTTAKNLKMLLQYADEVEPGSKRPARAQSIRQIEDKRTYNLAMSYITDSESPPPVVSEGLNMLSMLILTESPILDITAITALMSRLLKDNEDYINLRVVKIFTQLANRHPKSTTRELLDHYLDAQEKSTTDVRLRFGEALVQVIERLGETFSGDVARQASETMLAIAGRRGYRPKTMAKQAREEKLAAVKKSHSSSSKEDDEDEDMDLDDDKQITEEEKANNDIMAQILQGWESKRGSEDIRMRTSALSVLGVALETNIIGIGPTLASNAVDLCINILVMEGDIEYGILRRAAVMAILSFVRALHQARESGRSLGFGLTDSSREDIQRTLIYVADTDNDGLVQQHARDVVESLENWYAGSLLPQPTETSTSGLARLAGLTINPEASTNQVSKQPRPRIEEVE</sequence>
<dbReference type="Pfam" id="PF10363">
    <property type="entry name" value="RTP1_C1"/>
    <property type="match status" value="1"/>
</dbReference>
<dbReference type="OMA" id="KRAYGAP"/>
<dbReference type="OrthoDB" id="39591at2759"/>
<dbReference type="GO" id="GO:0009306">
    <property type="term" value="P:protein secretion"/>
    <property type="evidence" value="ECO:0007669"/>
    <property type="project" value="TreeGrafter"/>
</dbReference>
<dbReference type="InterPro" id="IPR019414">
    <property type="entry name" value="Rtp1_C2"/>
</dbReference>
<evidence type="ECO:0000259" key="3">
    <source>
        <dbReference type="Pfam" id="PF10304"/>
    </source>
</evidence>
<evidence type="ECO:0000313" key="5">
    <source>
        <dbReference type="EMBL" id="EFY90373.1"/>
    </source>
</evidence>
<evidence type="ECO:0000256" key="1">
    <source>
        <dbReference type="ARBA" id="ARBA00005724"/>
    </source>
</evidence>
<keyword evidence="6" id="KW-1185">Reference proteome</keyword>
<dbReference type="PANTHER" id="PTHR20959">
    <property type="entry name" value="TRANSPORT AND GOLGI ORGANIZATION PROTEIN 6 FAMILY MEMBER"/>
    <property type="match status" value="1"/>
</dbReference>
<name>E9E171_METAQ</name>